<evidence type="ECO:0000256" key="2">
    <source>
        <dbReference type="ARBA" id="ARBA00022679"/>
    </source>
</evidence>
<dbReference type="RefSeq" id="WP_168820819.1">
    <property type="nucleotide sequence ID" value="NZ_CP051217.1"/>
</dbReference>
<dbReference type="CDD" id="cd02440">
    <property type="entry name" value="AdoMet_MTases"/>
    <property type="match status" value="1"/>
</dbReference>
<keyword evidence="2 4" id="KW-0808">Transferase</keyword>
<name>A0A6H2DP80_9SPHN</name>
<dbReference type="EMBL" id="CP051217">
    <property type="protein sequence ID" value="QJB70469.1"/>
    <property type="molecule type" value="Genomic_DNA"/>
</dbReference>
<keyword evidence="1 4" id="KW-0489">Methyltransferase</keyword>
<dbReference type="InterPro" id="IPR041698">
    <property type="entry name" value="Methyltransf_25"/>
</dbReference>
<dbReference type="Gene3D" id="3.40.50.150">
    <property type="entry name" value="Vaccinia Virus protein VP39"/>
    <property type="match status" value="1"/>
</dbReference>
<evidence type="ECO:0000313" key="4">
    <source>
        <dbReference type="EMBL" id="QJB70469.1"/>
    </source>
</evidence>
<evidence type="ECO:0000256" key="1">
    <source>
        <dbReference type="ARBA" id="ARBA00022603"/>
    </source>
</evidence>
<proteinExistence type="predicted"/>
<dbReference type="PANTHER" id="PTHR43861:SF1">
    <property type="entry name" value="TRANS-ACONITATE 2-METHYLTRANSFERASE"/>
    <property type="match status" value="1"/>
</dbReference>
<evidence type="ECO:0000313" key="5">
    <source>
        <dbReference type="Proteomes" id="UP000501600"/>
    </source>
</evidence>
<organism evidence="4 5">
    <name type="scientific">Parasphingorhabdus halotolerans</name>
    <dbReference type="NCBI Taxonomy" id="2725558"/>
    <lineage>
        <taxon>Bacteria</taxon>
        <taxon>Pseudomonadati</taxon>
        <taxon>Pseudomonadota</taxon>
        <taxon>Alphaproteobacteria</taxon>
        <taxon>Sphingomonadales</taxon>
        <taxon>Sphingomonadaceae</taxon>
        <taxon>Parasphingorhabdus</taxon>
    </lineage>
</organism>
<dbReference type="Proteomes" id="UP000501600">
    <property type="component" value="Chromosome"/>
</dbReference>
<keyword evidence="5" id="KW-1185">Reference proteome</keyword>
<dbReference type="AlphaFoldDB" id="A0A6H2DP80"/>
<dbReference type="PANTHER" id="PTHR43861">
    <property type="entry name" value="TRANS-ACONITATE 2-METHYLTRANSFERASE-RELATED"/>
    <property type="match status" value="1"/>
</dbReference>
<dbReference type="SUPFAM" id="SSF53335">
    <property type="entry name" value="S-adenosyl-L-methionine-dependent methyltransferases"/>
    <property type="match status" value="1"/>
</dbReference>
<evidence type="ECO:0000259" key="3">
    <source>
        <dbReference type="Pfam" id="PF13649"/>
    </source>
</evidence>
<protein>
    <submittedName>
        <fullName evidence="4">Methyltransferase domain-containing protein</fullName>
    </submittedName>
</protein>
<dbReference type="InterPro" id="IPR029063">
    <property type="entry name" value="SAM-dependent_MTases_sf"/>
</dbReference>
<accession>A0A6H2DP80</accession>
<sequence>MTNTTPDNPENVQTEDWAGEMGQKWLKNLPRFEGMIEPIGDALLARANYREGESVLDIGFGGGATTIAIAEAVAPTGKVMGVDISPDLADAARDRATKAGITNAQFTCADAATVQLKDAPYDRLCSRFGSMFFEDPVAAFTNLHGLLRSGSRIDLAIWGPPRDNLWMMEMMSVVKSHVEVPPAIPRAPGPFAFEDLEYLNEILATAGFSDVSVDTYKGLQPIGGPEATPQEAVDFVLGSMAAGRLLKEEGDDVFRNASDDLVALFEKHHVTDKGVMMKAKAWLVSGIAE</sequence>
<gene>
    <name evidence="4" type="ORF">HF685_15355</name>
</gene>
<reference evidence="4 5" key="1">
    <citation type="submission" date="2020-04" db="EMBL/GenBank/DDBJ databases">
        <title>Genome sequence for Sphingorhabdus sp. strain M1.</title>
        <authorList>
            <person name="Park S.-J."/>
        </authorList>
    </citation>
    <scope>NUCLEOTIDE SEQUENCE [LARGE SCALE GENOMIC DNA]</scope>
    <source>
        <strain evidence="4 5">JK6</strain>
    </source>
</reference>
<dbReference type="GO" id="GO:0032259">
    <property type="term" value="P:methylation"/>
    <property type="evidence" value="ECO:0007669"/>
    <property type="project" value="UniProtKB-KW"/>
</dbReference>
<feature type="domain" description="Methyltransferase" evidence="3">
    <location>
        <begin position="55"/>
        <end position="150"/>
    </location>
</feature>
<dbReference type="GO" id="GO:0008168">
    <property type="term" value="F:methyltransferase activity"/>
    <property type="evidence" value="ECO:0007669"/>
    <property type="project" value="UniProtKB-KW"/>
</dbReference>
<dbReference type="Pfam" id="PF13649">
    <property type="entry name" value="Methyltransf_25"/>
    <property type="match status" value="1"/>
</dbReference>
<dbReference type="KEGG" id="phao:HF685_15355"/>